<dbReference type="Gene3D" id="2.30.29.30">
    <property type="entry name" value="Pleckstrin-homology domain (PH domain)/Phosphotyrosine-binding domain (PTB)"/>
    <property type="match status" value="1"/>
</dbReference>
<accession>A0A1W2DAB8</accession>
<name>A0A1W2DAB8_9FIRM</name>
<dbReference type="InterPro" id="IPR011993">
    <property type="entry name" value="PH-like_dom_sf"/>
</dbReference>
<gene>
    <name evidence="2" type="ORF">SAMN04488500_114107</name>
</gene>
<keyword evidence="3" id="KW-1185">Reference proteome</keyword>
<feature type="domain" description="GRAM" evidence="1">
    <location>
        <begin position="3"/>
        <end position="90"/>
    </location>
</feature>
<evidence type="ECO:0000313" key="3">
    <source>
        <dbReference type="Proteomes" id="UP000192738"/>
    </source>
</evidence>
<reference evidence="2 3" key="1">
    <citation type="submission" date="2017-04" db="EMBL/GenBank/DDBJ databases">
        <authorList>
            <person name="Afonso C.L."/>
            <person name="Miller P.J."/>
            <person name="Scott M.A."/>
            <person name="Spackman E."/>
            <person name="Goraichik I."/>
            <person name="Dimitrov K.M."/>
            <person name="Suarez D.L."/>
            <person name="Swayne D.E."/>
        </authorList>
    </citation>
    <scope>NUCLEOTIDE SEQUENCE [LARGE SCALE GENOMIC DNA]</scope>
    <source>
        <strain evidence="2 3">DSM 5090</strain>
    </source>
</reference>
<organism evidence="2 3">
    <name type="scientific">Sporomusa malonica</name>
    <dbReference type="NCBI Taxonomy" id="112901"/>
    <lineage>
        <taxon>Bacteria</taxon>
        <taxon>Bacillati</taxon>
        <taxon>Bacillota</taxon>
        <taxon>Negativicutes</taxon>
        <taxon>Selenomonadales</taxon>
        <taxon>Sporomusaceae</taxon>
        <taxon>Sporomusa</taxon>
    </lineage>
</organism>
<sequence>MYSFPLEADETIVKKCLASYSCDGDVLSGALYLTDYRLVFVGYALSISNKYMDEVPLAHIKELRPEKTFFLIPNVLKVVTIKDKVIKFVIKGRNQWLEEIYKQIDMVN</sequence>
<dbReference type="OrthoDB" id="1685058at2"/>
<proteinExistence type="predicted"/>
<dbReference type="AlphaFoldDB" id="A0A1W2DAB8"/>
<dbReference type="InterPro" id="IPR004182">
    <property type="entry name" value="GRAM"/>
</dbReference>
<evidence type="ECO:0000259" key="1">
    <source>
        <dbReference type="Pfam" id="PF02893"/>
    </source>
</evidence>
<dbReference type="Pfam" id="PF02893">
    <property type="entry name" value="GRAM"/>
    <property type="match status" value="1"/>
</dbReference>
<dbReference type="STRING" id="112901.SAMN04488500_114107"/>
<protein>
    <submittedName>
        <fullName evidence="2">GRAM domain-containing protein</fullName>
    </submittedName>
</protein>
<dbReference type="SUPFAM" id="SSF50729">
    <property type="entry name" value="PH domain-like"/>
    <property type="match status" value="1"/>
</dbReference>
<dbReference type="RefSeq" id="WP_084576920.1">
    <property type="nucleotide sequence ID" value="NZ_CP155572.1"/>
</dbReference>
<dbReference type="EMBL" id="FWXI01000014">
    <property type="protein sequence ID" value="SMC94411.1"/>
    <property type="molecule type" value="Genomic_DNA"/>
</dbReference>
<dbReference type="Proteomes" id="UP000192738">
    <property type="component" value="Unassembled WGS sequence"/>
</dbReference>
<evidence type="ECO:0000313" key="2">
    <source>
        <dbReference type="EMBL" id="SMC94411.1"/>
    </source>
</evidence>